<dbReference type="Gramene" id="arahy.Tifrunner.gnm2.ann2.Ah19g057100.1">
    <property type="protein sequence ID" value="arahy.Tifrunner.gnm2.ann2.Ah19g057100.1-CDS"/>
    <property type="gene ID" value="arahy.Tifrunner.gnm2.ann2.Ah19g057100"/>
</dbReference>
<dbReference type="Pfam" id="PF08387">
    <property type="entry name" value="FBD"/>
    <property type="match status" value="1"/>
</dbReference>
<dbReference type="Pfam" id="PF24758">
    <property type="entry name" value="LRR_At5g56370"/>
    <property type="match status" value="2"/>
</dbReference>
<dbReference type="InterPro" id="IPR032675">
    <property type="entry name" value="LRR_dom_sf"/>
</dbReference>
<dbReference type="Gene3D" id="1.20.1280.50">
    <property type="match status" value="1"/>
</dbReference>
<accession>A0A444XCN1</accession>
<dbReference type="InterPro" id="IPR036047">
    <property type="entry name" value="F-box-like_dom_sf"/>
</dbReference>
<dbReference type="InterPro" id="IPR001810">
    <property type="entry name" value="F-box_dom"/>
</dbReference>
<dbReference type="Gene3D" id="3.80.10.10">
    <property type="entry name" value="Ribonuclease Inhibitor"/>
    <property type="match status" value="1"/>
</dbReference>
<dbReference type="InterPro" id="IPR055411">
    <property type="entry name" value="LRR_FXL15/At3g58940/PEG3-like"/>
</dbReference>
<dbReference type="CDD" id="cd22160">
    <property type="entry name" value="F-box_AtFBL13-like"/>
    <property type="match status" value="1"/>
</dbReference>
<dbReference type="SUPFAM" id="SSF81383">
    <property type="entry name" value="F-box domain"/>
    <property type="match status" value="1"/>
</dbReference>
<dbReference type="SMR" id="A0A444XCN1"/>
<protein>
    <recommendedName>
        <fullName evidence="1">F-box domain-containing protein</fullName>
    </recommendedName>
</protein>
<keyword evidence="3" id="KW-1185">Reference proteome</keyword>
<dbReference type="PANTHER" id="PTHR31900">
    <property type="entry name" value="F-BOX/RNI SUPERFAMILY PROTEIN-RELATED"/>
    <property type="match status" value="1"/>
</dbReference>
<dbReference type="InterPro" id="IPR050232">
    <property type="entry name" value="FBL13/AtMIF1-like"/>
</dbReference>
<evidence type="ECO:0000259" key="1">
    <source>
        <dbReference type="PROSITE" id="PS50181"/>
    </source>
</evidence>
<dbReference type="STRING" id="3818.A0A444XCN1"/>
<dbReference type="Pfam" id="PF00646">
    <property type="entry name" value="F-box"/>
    <property type="match status" value="1"/>
</dbReference>
<name>A0A444XCN1_ARAHY</name>
<sequence>MAETSTASKRSMGTDIISSLPNSLLCHILSFLPTLYAVRTSILSRQWRHLWKDLQVFDFDDTELNWSNERFALFIDAVLSQLRFPHIRNLSLSCQRGLDNNKVIDNAIDNAIGRWIRAAVGPCLQEMILYSSYGEFYPDYFDGIFTCASLVSLTLGGNLVLDVIPWVYLPLLKDLTLLLGVSVEHDFISGCPALENLYIDYYGSLYPEIHFLSTSLKRLSLFEVREFDDPIISEIQIDTPNLEYLRIFLAGSCVTSLVISDFPKIMEACLEIAPLDEHVAWLPKLIQALSKTKILDFGWWTTECLVEAPNLHLPEFSCLHELSICYSNFNSGVLIKLLCCCPKLQLLGIDINGVQYFRDQTPQSSWTQPASVPSCVMSHLNIFEFRSYSDSSEEREFLAYILQNALVLKRLIIYAKIGSFEKEEHILSEISVLPRGSSICQVEARILTRYEFSSALWLTISMLCRVI</sequence>
<evidence type="ECO:0000313" key="3">
    <source>
        <dbReference type="Proteomes" id="UP000289738"/>
    </source>
</evidence>
<dbReference type="SUPFAM" id="SSF52047">
    <property type="entry name" value="RNI-like"/>
    <property type="match status" value="1"/>
</dbReference>
<dbReference type="SMART" id="SM00579">
    <property type="entry name" value="FBD"/>
    <property type="match status" value="1"/>
</dbReference>
<organism evidence="2 3">
    <name type="scientific">Arachis hypogaea</name>
    <name type="common">Peanut</name>
    <dbReference type="NCBI Taxonomy" id="3818"/>
    <lineage>
        <taxon>Eukaryota</taxon>
        <taxon>Viridiplantae</taxon>
        <taxon>Streptophyta</taxon>
        <taxon>Embryophyta</taxon>
        <taxon>Tracheophyta</taxon>
        <taxon>Spermatophyta</taxon>
        <taxon>Magnoliopsida</taxon>
        <taxon>eudicotyledons</taxon>
        <taxon>Gunneridae</taxon>
        <taxon>Pentapetalae</taxon>
        <taxon>rosids</taxon>
        <taxon>fabids</taxon>
        <taxon>Fabales</taxon>
        <taxon>Fabaceae</taxon>
        <taxon>Papilionoideae</taxon>
        <taxon>50 kb inversion clade</taxon>
        <taxon>dalbergioids sensu lato</taxon>
        <taxon>Dalbergieae</taxon>
        <taxon>Pterocarpus clade</taxon>
        <taxon>Arachis</taxon>
    </lineage>
</organism>
<dbReference type="PROSITE" id="PS50181">
    <property type="entry name" value="FBOX"/>
    <property type="match status" value="1"/>
</dbReference>
<dbReference type="Proteomes" id="UP000289738">
    <property type="component" value="Chromosome B09"/>
</dbReference>
<comment type="caution">
    <text evidence="2">The sequence shown here is derived from an EMBL/GenBank/DDBJ whole genome shotgun (WGS) entry which is preliminary data.</text>
</comment>
<feature type="domain" description="F-box" evidence="1">
    <location>
        <begin position="14"/>
        <end position="69"/>
    </location>
</feature>
<dbReference type="PANTHER" id="PTHR31900:SF34">
    <property type="entry name" value="EMB|CAB62440.1-RELATED"/>
    <property type="match status" value="1"/>
</dbReference>
<dbReference type="InterPro" id="IPR006566">
    <property type="entry name" value="FBD"/>
</dbReference>
<proteinExistence type="predicted"/>
<dbReference type="SMART" id="SM00256">
    <property type="entry name" value="FBOX"/>
    <property type="match status" value="1"/>
</dbReference>
<reference evidence="2 3" key="1">
    <citation type="submission" date="2019-01" db="EMBL/GenBank/DDBJ databases">
        <title>Sequencing of cultivated peanut Arachis hypogaea provides insights into genome evolution and oil improvement.</title>
        <authorList>
            <person name="Chen X."/>
        </authorList>
    </citation>
    <scope>NUCLEOTIDE SEQUENCE [LARGE SCALE GENOMIC DNA]</scope>
    <source>
        <strain evidence="3">cv. Fuhuasheng</strain>
        <tissue evidence="2">Leaves</tissue>
    </source>
</reference>
<dbReference type="EMBL" id="SDMP01000019">
    <property type="protein sequence ID" value="RYQ87465.1"/>
    <property type="molecule type" value="Genomic_DNA"/>
</dbReference>
<evidence type="ECO:0000313" key="2">
    <source>
        <dbReference type="EMBL" id="RYQ87465.1"/>
    </source>
</evidence>
<dbReference type="InterPro" id="IPR053781">
    <property type="entry name" value="F-box_AtFBL13-like"/>
</dbReference>
<gene>
    <name evidence="2" type="ORF">Ahy_B09g094984</name>
</gene>
<dbReference type="AlphaFoldDB" id="A0A444XCN1"/>